<dbReference type="PANTHER" id="PTHR34782:SF1">
    <property type="entry name" value="PHOSPHORIBOSYLFORMYLGLYCINAMIDINE SYNTHASE"/>
    <property type="match status" value="1"/>
</dbReference>
<dbReference type="Gene3D" id="3.30.70.260">
    <property type="match status" value="1"/>
</dbReference>
<accession>A0A7N0RDU3</accession>
<protein>
    <submittedName>
        <fullName evidence="1">Uncharacterized protein</fullName>
    </submittedName>
</protein>
<dbReference type="Pfam" id="PF04359">
    <property type="entry name" value="DUF493"/>
    <property type="match status" value="1"/>
</dbReference>
<dbReference type="InterPro" id="IPR027471">
    <property type="entry name" value="YbeD-like_sf"/>
</dbReference>
<evidence type="ECO:0000313" key="2">
    <source>
        <dbReference type="Proteomes" id="UP000594263"/>
    </source>
</evidence>
<dbReference type="Gramene" id="Kaladp0008s0158.1.v1.1">
    <property type="protein sequence ID" value="Kaladp0008s0158.1.v1.1"/>
    <property type="gene ID" value="Kaladp0008s0158.v1.1"/>
</dbReference>
<dbReference type="InterPro" id="IPR007454">
    <property type="entry name" value="UPF0250_YbeD-like"/>
</dbReference>
<dbReference type="PANTHER" id="PTHR34782">
    <property type="entry name" value="PHOSPHORIBOSYLFORMYLGLYCINAMIDINE SYNTHASE"/>
    <property type="match status" value="1"/>
</dbReference>
<keyword evidence="2" id="KW-1185">Reference proteome</keyword>
<dbReference type="SUPFAM" id="SSF117991">
    <property type="entry name" value="YbeD/HP0495-like"/>
    <property type="match status" value="1"/>
</dbReference>
<dbReference type="AlphaFoldDB" id="A0A7N0RDU3"/>
<organism evidence="1 2">
    <name type="scientific">Kalanchoe fedtschenkoi</name>
    <name type="common">Lavender scallops</name>
    <name type="synonym">South American air plant</name>
    <dbReference type="NCBI Taxonomy" id="63787"/>
    <lineage>
        <taxon>Eukaryota</taxon>
        <taxon>Viridiplantae</taxon>
        <taxon>Streptophyta</taxon>
        <taxon>Embryophyta</taxon>
        <taxon>Tracheophyta</taxon>
        <taxon>Spermatophyta</taxon>
        <taxon>Magnoliopsida</taxon>
        <taxon>eudicotyledons</taxon>
        <taxon>Gunneridae</taxon>
        <taxon>Pentapetalae</taxon>
        <taxon>Saxifragales</taxon>
        <taxon>Crassulaceae</taxon>
        <taxon>Kalanchoe</taxon>
    </lineage>
</organism>
<evidence type="ECO:0000313" key="1">
    <source>
        <dbReference type="EnsemblPlants" id="Kaladp0008s0158.1.v1.1"/>
    </source>
</evidence>
<dbReference type="Proteomes" id="UP000594263">
    <property type="component" value="Unplaced"/>
</dbReference>
<sequence length="196" mass="22070">MRLRTTTLLLHYAFSNVSHRASFLLTPARHCNRIRCERGLLHAKRLIHHINININEMILSSSLSSSSSSSIEDVRVDPDVEDTKERVKMMSDGDKMMTTYSEKETISSDHHAGNSYPKVERFIAIGSGGDDFADAMVMAVESVLDEPIPDASVKKRVSSMGRYISVNIGPVQLISRDQVKAVYEAMMKDSRLKFFF</sequence>
<reference evidence="1" key="1">
    <citation type="submission" date="2021-01" db="UniProtKB">
        <authorList>
            <consortium name="EnsemblPlants"/>
        </authorList>
    </citation>
    <scope>IDENTIFICATION</scope>
</reference>
<dbReference type="EnsemblPlants" id="Kaladp0008s0158.1.v1.1">
    <property type="protein sequence ID" value="Kaladp0008s0158.1.v1.1"/>
    <property type="gene ID" value="Kaladp0008s0158.v1.1"/>
</dbReference>
<name>A0A7N0RDU3_KALFE</name>
<proteinExistence type="predicted"/>